<keyword evidence="5" id="KW-1185">Reference proteome</keyword>
<dbReference type="Gene3D" id="3.30.420.10">
    <property type="entry name" value="Ribonuclease H-like superfamily/Ribonuclease H"/>
    <property type="match status" value="3"/>
</dbReference>
<dbReference type="Pfam" id="PF17919">
    <property type="entry name" value="RT_RNaseH_2"/>
    <property type="match status" value="1"/>
</dbReference>
<gene>
    <name evidence="4" type="ORF">Tco_0703746</name>
</gene>
<dbReference type="PANTHER" id="PTHR48475:SF2">
    <property type="entry name" value="RIBONUCLEASE H"/>
    <property type="match status" value="1"/>
</dbReference>
<reference evidence="4" key="2">
    <citation type="submission" date="2022-01" db="EMBL/GenBank/DDBJ databases">
        <authorList>
            <person name="Yamashiro T."/>
            <person name="Shiraishi A."/>
            <person name="Satake H."/>
            <person name="Nakayama K."/>
        </authorList>
    </citation>
    <scope>NUCLEOTIDE SEQUENCE</scope>
</reference>
<name>A0ABQ4XZQ3_9ASTR</name>
<keyword evidence="4" id="KW-0808">Transferase</keyword>
<sequence>MPVWCKMFRQTLSGSARNWFDSLDPKSVDGFEELSSKFLEEFSLQKRYDKDPTKIHGIKRKPNKGLQAFMDRFKAESAHIKGVPPVLRIFAFMHGHDHPELAKKLNDQIPKIVDEMWERVRAFIKGETAGKTRQAIQKTEVIVGCGEGRSMRTCAPYARREGFTPLTKTPKEILAMDNVNFFLPPPMVGDYSSGLRKVGSSSERYQARRPKEQGLSQRKREGYQHGEISRIPKKPYERVEHWMDNAITFLSVPQYQLMNYPVVVEAMIEGFRLPDEVKAERISNTTGGILRRSQLPNVGVIDFGSLYGELRRMKIRSLGAVASTIHSMMKFPTSNEIATISTTRETLRECRQIEEAQYLSRHTRRPGKEPIQLDEMKEMRQLDKERRLPKSGVKEKIVVNDNYPEQLVTIGGGISPNTDDKEGRREDGFPYGRGSLLLHEDAFWSQECRGNITEAGQLCLQGADRGKPRSKCSFDMEEGKFLGYIVTSEGIRANPEKAKAVMAERSLPFLDTLKKCTNKRDFRWTEAPEAAFLEIKKLVYELPTLTTLKKGETLMMYLAAANKAVSEVLLIVRDGRKMPIHYVSRSLQGAKTNYALMEKLALALVYTARRLRRYFQAHPIKVITDSPIGQVLNKSGALGRLAKYAVELGAYGITYVPRVAIKGQVLADLLADTPTEIDATAEVANNPRVKDIPESSNAWGDLTPGPKAWRLYTDGASNNEGSGVGLILIAPDDVKYSYALHLNFSNSNNDVEYEALLAGLRIAKEMQVKDIHAFVDSKLVASQVEGSYEAKGERMIKYQEKVLELAGAFNRFRITHIPRAENRKADALSKLAAVQFDHLSKEVLVEVLNERSVEAQEVNMVVEEEGPTWMTPIRNYLEKGKLPEDPVDARTLMEKIGNYTMEDGVLYRKSYLVPLMRCVGPLQANYIIREVHMGSCGMHDGPRQVVAKAMNLGYYWPSMHRDARELIRACDDCQAHASVPRLPKADMISVTSAWPFMKWGMDIVGPLLEGPGRVKYLIVAIDYFTKWMEAKPLATITGKQVVNFTYDNIVCRFGIPATIIIDNGTQFGNGAVERANKSLLRGIKTRLEKGGSAWAEEVPNVLWAHRTMKKTSNGETPFSLTYGTEVVIPAEIGMPTHRTSSVNEKTNDQELRLNLDLLDERREIAAIREARYKQQVEKYYNKKVRHVQFKVGEFVLRRNEVSRAANTGKLGPTWEGPYKVIQAFQSGAYKLSNMEGEEIPRTWHACNLRRHMASDDEVECRTWVLVLKDAVAEEGWEEGVTLPGSSRAMSCKEL</sequence>
<feature type="domain" description="Integrase catalytic" evidence="3">
    <location>
        <begin position="991"/>
        <end position="1074"/>
    </location>
</feature>
<dbReference type="EMBL" id="BQNB010009966">
    <property type="protein sequence ID" value="GJS70905.1"/>
    <property type="molecule type" value="Genomic_DNA"/>
</dbReference>
<dbReference type="Pfam" id="PF17921">
    <property type="entry name" value="Integrase_H2C2"/>
    <property type="match status" value="1"/>
</dbReference>
<protein>
    <submittedName>
        <fullName evidence="4">Reverse transcriptase domain-containing protein</fullName>
    </submittedName>
</protein>
<keyword evidence="4" id="KW-0548">Nucleotidyltransferase</keyword>
<dbReference type="InterPro" id="IPR041577">
    <property type="entry name" value="RT_RNaseH_2"/>
</dbReference>
<dbReference type="Pfam" id="PF13456">
    <property type="entry name" value="RVT_3"/>
    <property type="match status" value="1"/>
</dbReference>
<feature type="compositionally biased region" description="Basic and acidic residues" evidence="1">
    <location>
        <begin position="205"/>
        <end position="225"/>
    </location>
</feature>
<comment type="caution">
    <text evidence="4">The sequence shown here is derived from an EMBL/GenBank/DDBJ whole genome shotgun (WGS) entry which is preliminary data.</text>
</comment>
<evidence type="ECO:0000313" key="5">
    <source>
        <dbReference type="Proteomes" id="UP001151760"/>
    </source>
</evidence>
<dbReference type="SUPFAM" id="SSF53098">
    <property type="entry name" value="Ribonuclease H-like"/>
    <property type="match status" value="2"/>
</dbReference>
<dbReference type="SUPFAM" id="SSF56672">
    <property type="entry name" value="DNA/RNA polymerases"/>
    <property type="match status" value="1"/>
</dbReference>
<dbReference type="Gene3D" id="1.10.340.70">
    <property type="match status" value="1"/>
</dbReference>
<dbReference type="PROSITE" id="PS50879">
    <property type="entry name" value="RNASE_H_1"/>
    <property type="match status" value="1"/>
</dbReference>
<dbReference type="InterPro" id="IPR012337">
    <property type="entry name" value="RNaseH-like_sf"/>
</dbReference>
<dbReference type="PROSITE" id="PS50994">
    <property type="entry name" value="INTEGRASE"/>
    <property type="match status" value="1"/>
</dbReference>
<evidence type="ECO:0000256" key="1">
    <source>
        <dbReference type="SAM" id="MobiDB-lite"/>
    </source>
</evidence>
<dbReference type="InterPro" id="IPR001584">
    <property type="entry name" value="Integrase_cat-core"/>
</dbReference>
<dbReference type="InterPro" id="IPR002156">
    <property type="entry name" value="RNaseH_domain"/>
</dbReference>
<accession>A0ABQ4XZQ3</accession>
<organism evidence="4 5">
    <name type="scientific">Tanacetum coccineum</name>
    <dbReference type="NCBI Taxonomy" id="301880"/>
    <lineage>
        <taxon>Eukaryota</taxon>
        <taxon>Viridiplantae</taxon>
        <taxon>Streptophyta</taxon>
        <taxon>Embryophyta</taxon>
        <taxon>Tracheophyta</taxon>
        <taxon>Spermatophyta</taxon>
        <taxon>Magnoliopsida</taxon>
        <taxon>eudicotyledons</taxon>
        <taxon>Gunneridae</taxon>
        <taxon>Pentapetalae</taxon>
        <taxon>asterids</taxon>
        <taxon>campanulids</taxon>
        <taxon>Asterales</taxon>
        <taxon>Asteraceae</taxon>
        <taxon>Asteroideae</taxon>
        <taxon>Anthemideae</taxon>
        <taxon>Anthemidinae</taxon>
        <taxon>Tanacetum</taxon>
    </lineage>
</organism>
<evidence type="ECO:0000313" key="4">
    <source>
        <dbReference type="EMBL" id="GJS70905.1"/>
    </source>
</evidence>
<reference evidence="4" key="1">
    <citation type="journal article" date="2022" name="Int. J. Mol. Sci.">
        <title>Draft Genome of Tanacetum Coccineum: Genomic Comparison of Closely Related Tanacetum-Family Plants.</title>
        <authorList>
            <person name="Yamashiro T."/>
            <person name="Shiraishi A."/>
            <person name="Nakayama K."/>
            <person name="Satake H."/>
        </authorList>
    </citation>
    <scope>NUCLEOTIDE SEQUENCE</scope>
</reference>
<dbReference type="CDD" id="cd09279">
    <property type="entry name" value="RNase_HI_like"/>
    <property type="match status" value="1"/>
</dbReference>
<evidence type="ECO:0000259" key="3">
    <source>
        <dbReference type="PROSITE" id="PS50994"/>
    </source>
</evidence>
<dbReference type="InterPro" id="IPR043502">
    <property type="entry name" value="DNA/RNA_pol_sf"/>
</dbReference>
<dbReference type="PANTHER" id="PTHR48475">
    <property type="entry name" value="RIBONUCLEASE H"/>
    <property type="match status" value="1"/>
</dbReference>
<feature type="domain" description="RNase H type-1" evidence="2">
    <location>
        <begin position="705"/>
        <end position="834"/>
    </location>
</feature>
<dbReference type="InterPro" id="IPR041588">
    <property type="entry name" value="Integrase_H2C2"/>
</dbReference>
<feature type="region of interest" description="Disordered" evidence="1">
    <location>
        <begin position="199"/>
        <end position="225"/>
    </location>
</feature>
<proteinExistence type="predicted"/>
<dbReference type="InterPro" id="IPR036397">
    <property type="entry name" value="RNaseH_sf"/>
</dbReference>
<keyword evidence="4" id="KW-0695">RNA-directed DNA polymerase</keyword>
<evidence type="ECO:0000259" key="2">
    <source>
        <dbReference type="PROSITE" id="PS50879"/>
    </source>
</evidence>
<dbReference type="InterPro" id="IPR005162">
    <property type="entry name" value="Retrotrans_gag_dom"/>
</dbReference>
<dbReference type="Proteomes" id="UP001151760">
    <property type="component" value="Unassembled WGS sequence"/>
</dbReference>
<dbReference type="Pfam" id="PF03732">
    <property type="entry name" value="Retrotrans_gag"/>
    <property type="match status" value="1"/>
</dbReference>
<dbReference type="GO" id="GO:0003964">
    <property type="term" value="F:RNA-directed DNA polymerase activity"/>
    <property type="evidence" value="ECO:0007669"/>
    <property type="project" value="UniProtKB-KW"/>
</dbReference>